<sequence length="193" mass="21056">MLNSAGPNIIRYSYDQSVNIPIELYESLNGNYFMGYGDNLSLGNGTSAWARLYNPPNSGVNLYVNVWTVTDISDSPFRAQFWFNATPPKGSFESVPVTPSNTAIRPVPHPRVQLQVASNVSGEPTGGVKAFVRRGESGTTVVDTENGKLIFPPGGSFLVFLSVTEDVSAAAGRIAFGWWEEKISCFAFYTQKN</sequence>
<proteinExistence type="predicted"/>
<gene>
    <name evidence="1" type="ORF">CAGA_02350</name>
</gene>
<dbReference type="EMBL" id="SRMQ01000001">
    <property type="protein sequence ID" value="TGJ77831.1"/>
    <property type="molecule type" value="Genomic_DNA"/>
</dbReference>
<comment type="caution">
    <text evidence="1">The sequence shown here is derived from an EMBL/GenBank/DDBJ whole genome shotgun (WGS) entry which is preliminary data.</text>
</comment>
<dbReference type="Proteomes" id="UP000297714">
    <property type="component" value="Unassembled WGS sequence"/>
</dbReference>
<name>A0A4Z0YF38_9FIRM</name>
<evidence type="ECO:0000313" key="1">
    <source>
        <dbReference type="EMBL" id="TGJ77831.1"/>
    </source>
</evidence>
<organism evidence="1 2">
    <name type="scientific">Caproiciproducens galactitolivorans</name>
    <dbReference type="NCBI Taxonomy" id="642589"/>
    <lineage>
        <taxon>Bacteria</taxon>
        <taxon>Bacillati</taxon>
        <taxon>Bacillota</taxon>
        <taxon>Clostridia</taxon>
        <taxon>Eubacteriales</taxon>
        <taxon>Acutalibacteraceae</taxon>
        <taxon>Caproiciproducens</taxon>
    </lineage>
</organism>
<dbReference type="InterPro" id="IPR046141">
    <property type="entry name" value="DUF6143"/>
</dbReference>
<protein>
    <submittedName>
        <fullName evidence="1">Uncharacterized protein</fullName>
    </submittedName>
</protein>
<dbReference type="OrthoDB" id="2858798at2"/>
<evidence type="ECO:0000313" key="2">
    <source>
        <dbReference type="Proteomes" id="UP000297714"/>
    </source>
</evidence>
<dbReference type="RefSeq" id="WP_135656855.1">
    <property type="nucleotide sequence ID" value="NZ_JAJUFJ010000004.1"/>
</dbReference>
<dbReference type="Pfam" id="PF19640">
    <property type="entry name" value="DUF6143"/>
    <property type="match status" value="1"/>
</dbReference>
<keyword evidence="2" id="KW-1185">Reference proteome</keyword>
<dbReference type="AlphaFoldDB" id="A0A4Z0YF38"/>
<accession>A0A4Z0YF38</accession>
<reference evidence="1 2" key="1">
    <citation type="submission" date="2019-04" db="EMBL/GenBank/DDBJ databases">
        <authorList>
            <person name="Poehlein A."/>
            <person name="Bengelsdorf F.R."/>
            <person name="Duerre P."/>
            <person name="Daniel R."/>
        </authorList>
    </citation>
    <scope>NUCLEOTIDE SEQUENCE [LARGE SCALE GENOMIC DNA]</scope>
    <source>
        <strain evidence="1 2">BS-1</strain>
    </source>
</reference>